<dbReference type="OMA" id="PENDACW"/>
<organism evidence="1 2">
    <name type="scientific">Armillaria gallica</name>
    <name type="common">Bulbous honey fungus</name>
    <name type="synonym">Armillaria bulbosa</name>
    <dbReference type="NCBI Taxonomy" id="47427"/>
    <lineage>
        <taxon>Eukaryota</taxon>
        <taxon>Fungi</taxon>
        <taxon>Dikarya</taxon>
        <taxon>Basidiomycota</taxon>
        <taxon>Agaricomycotina</taxon>
        <taxon>Agaricomycetes</taxon>
        <taxon>Agaricomycetidae</taxon>
        <taxon>Agaricales</taxon>
        <taxon>Marasmiineae</taxon>
        <taxon>Physalacriaceae</taxon>
        <taxon>Armillaria</taxon>
    </lineage>
</organism>
<reference evidence="2" key="1">
    <citation type="journal article" date="2017" name="Nat. Ecol. Evol.">
        <title>Genome expansion and lineage-specific genetic innovations in the forest pathogenic fungi Armillaria.</title>
        <authorList>
            <person name="Sipos G."/>
            <person name="Prasanna A.N."/>
            <person name="Walter M.C."/>
            <person name="O'Connor E."/>
            <person name="Balint B."/>
            <person name="Krizsan K."/>
            <person name="Kiss B."/>
            <person name="Hess J."/>
            <person name="Varga T."/>
            <person name="Slot J."/>
            <person name="Riley R."/>
            <person name="Boka B."/>
            <person name="Rigling D."/>
            <person name="Barry K."/>
            <person name="Lee J."/>
            <person name="Mihaltcheva S."/>
            <person name="LaButti K."/>
            <person name="Lipzen A."/>
            <person name="Waldron R."/>
            <person name="Moloney N.M."/>
            <person name="Sperisen C."/>
            <person name="Kredics L."/>
            <person name="Vagvoelgyi C."/>
            <person name="Patrignani A."/>
            <person name="Fitzpatrick D."/>
            <person name="Nagy I."/>
            <person name="Doyle S."/>
            <person name="Anderson J.B."/>
            <person name="Grigoriev I.V."/>
            <person name="Gueldener U."/>
            <person name="Muensterkoetter M."/>
            <person name="Nagy L.G."/>
        </authorList>
    </citation>
    <scope>NUCLEOTIDE SEQUENCE [LARGE SCALE GENOMIC DNA]</scope>
    <source>
        <strain evidence="2">Ar21-2</strain>
    </source>
</reference>
<proteinExistence type="predicted"/>
<dbReference type="Proteomes" id="UP000217790">
    <property type="component" value="Unassembled WGS sequence"/>
</dbReference>
<dbReference type="InParanoid" id="A0A2H3D4H5"/>
<dbReference type="OrthoDB" id="3266199at2759"/>
<protein>
    <recommendedName>
        <fullName evidence="3">BTB domain-containing protein</fullName>
    </recommendedName>
</protein>
<dbReference type="EMBL" id="KZ293708">
    <property type="protein sequence ID" value="PBK83223.1"/>
    <property type="molecule type" value="Genomic_DNA"/>
</dbReference>
<dbReference type="STRING" id="47427.A0A2H3D4H5"/>
<evidence type="ECO:0000313" key="1">
    <source>
        <dbReference type="EMBL" id="PBK83223.1"/>
    </source>
</evidence>
<accession>A0A2H3D4H5</accession>
<evidence type="ECO:0008006" key="3">
    <source>
        <dbReference type="Google" id="ProtNLM"/>
    </source>
</evidence>
<dbReference type="AlphaFoldDB" id="A0A2H3D4H5"/>
<keyword evidence="2" id="KW-1185">Reference proteome</keyword>
<evidence type="ECO:0000313" key="2">
    <source>
        <dbReference type="Proteomes" id="UP000217790"/>
    </source>
</evidence>
<sequence>MASQELAATYHPIFNTLDAGEVLSSIDGALYRLPSLVLRRTATFFASSSFTFEPKSKSIPIHEHDVVLERLLRISNSLAIPPWRTFDDIEGVLSLAETWGARGALDIWEEEAEFASKHTVELIPPRGAAPRGARGDDFQAGMENDATCRGCGNAADGSAWMALVSSMFWETDARPSGDTLCLLEIEEWPEMETILSGKCSACGRLVYDRLEVLERVRKCLAKLLDTV</sequence>
<name>A0A2H3D4H5_ARMGA</name>
<gene>
    <name evidence="1" type="ORF">ARMGADRAFT_1089570</name>
</gene>